<reference evidence="1" key="1">
    <citation type="submission" date="2021-03" db="EMBL/GenBank/DDBJ databases">
        <title>Whole genome shotgun sequence of Actinoplanes auranticolor NBRC 12245.</title>
        <authorList>
            <person name="Komaki H."/>
            <person name="Tamura T."/>
        </authorList>
    </citation>
    <scope>NUCLEOTIDE SEQUENCE</scope>
    <source>
        <strain evidence="1">NBRC 12245</strain>
    </source>
</reference>
<sequence length="65" mass="7260">MEPKAEYAMQTADGAWRVEIVKRGRSQWYRIIHDDSVLDWLTIAAVQRLLGEAGVSLADLSETAA</sequence>
<dbReference type="Proteomes" id="UP000681340">
    <property type="component" value="Unassembled WGS sequence"/>
</dbReference>
<keyword evidence="2" id="KW-1185">Reference proteome</keyword>
<gene>
    <name evidence="1" type="ORF">Aau02nite_81660</name>
</gene>
<dbReference type="EMBL" id="BOQL01000076">
    <property type="protein sequence ID" value="GIM78601.1"/>
    <property type="molecule type" value="Genomic_DNA"/>
</dbReference>
<evidence type="ECO:0000313" key="1">
    <source>
        <dbReference type="EMBL" id="GIM78601.1"/>
    </source>
</evidence>
<organism evidence="1 2">
    <name type="scientific">Actinoplanes auranticolor</name>
    <dbReference type="NCBI Taxonomy" id="47988"/>
    <lineage>
        <taxon>Bacteria</taxon>
        <taxon>Bacillati</taxon>
        <taxon>Actinomycetota</taxon>
        <taxon>Actinomycetes</taxon>
        <taxon>Micromonosporales</taxon>
        <taxon>Micromonosporaceae</taxon>
        <taxon>Actinoplanes</taxon>
    </lineage>
</organism>
<dbReference type="AlphaFoldDB" id="A0A919SU46"/>
<name>A0A919SU46_9ACTN</name>
<protein>
    <submittedName>
        <fullName evidence="1">Uncharacterized protein</fullName>
    </submittedName>
</protein>
<proteinExistence type="predicted"/>
<accession>A0A919SU46</accession>
<dbReference type="RefSeq" id="WP_212993973.1">
    <property type="nucleotide sequence ID" value="NZ_BAABEA010000055.1"/>
</dbReference>
<evidence type="ECO:0000313" key="2">
    <source>
        <dbReference type="Proteomes" id="UP000681340"/>
    </source>
</evidence>
<comment type="caution">
    <text evidence="1">The sequence shown here is derived from an EMBL/GenBank/DDBJ whole genome shotgun (WGS) entry which is preliminary data.</text>
</comment>